<dbReference type="PANTHER" id="PTHR48475:SF1">
    <property type="entry name" value="RNASE H TYPE-1 DOMAIN-CONTAINING PROTEIN"/>
    <property type="match status" value="1"/>
</dbReference>
<dbReference type="AlphaFoldDB" id="A0A438GLJ2"/>
<dbReference type="InterPro" id="IPR041588">
    <property type="entry name" value="Integrase_H2C2"/>
</dbReference>
<dbReference type="InterPro" id="IPR036397">
    <property type="entry name" value="RNaseH_sf"/>
</dbReference>
<evidence type="ECO:0000313" key="3">
    <source>
        <dbReference type="Proteomes" id="UP000288805"/>
    </source>
</evidence>
<dbReference type="Pfam" id="PF00665">
    <property type="entry name" value="rve"/>
    <property type="match status" value="1"/>
</dbReference>
<dbReference type="Proteomes" id="UP000288805">
    <property type="component" value="Unassembled WGS sequence"/>
</dbReference>
<comment type="caution">
    <text evidence="2">The sequence shown here is derived from an EMBL/GenBank/DDBJ whole genome shotgun (WGS) entry which is preliminary data.</text>
</comment>
<dbReference type="InterPro" id="IPR012337">
    <property type="entry name" value="RNaseH-like_sf"/>
</dbReference>
<dbReference type="PROSITE" id="PS50994">
    <property type="entry name" value="INTEGRASE"/>
    <property type="match status" value="1"/>
</dbReference>
<dbReference type="Gene3D" id="3.30.420.10">
    <property type="entry name" value="Ribonuclease H-like superfamily/Ribonuclease H"/>
    <property type="match status" value="1"/>
</dbReference>
<organism evidence="2 3">
    <name type="scientific">Vitis vinifera</name>
    <name type="common">Grape</name>
    <dbReference type="NCBI Taxonomy" id="29760"/>
    <lineage>
        <taxon>Eukaryota</taxon>
        <taxon>Viridiplantae</taxon>
        <taxon>Streptophyta</taxon>
        <taxon>Embryophyta</taxon>
        <taxon>Tracheophyta</taxon>
        <taxon>Spermatophyta</taxon>
        <taxon>Magnoliopsida</taxon>
        <taxon>eudicotyledons</taxon>
        <taxon>Gunneridae</taxon>
        <taxon>Pentapetalae</taxon>
        <taxon>rosids</taxon>
        <taxon>Vitales</taxon>
        <taxon>Vitaceae</taxon>
        <taxon>Viteae</taxon>
        <taxon>Vitis</taxon>
    </lineage>
</organism>
<reference evidence="2 3" key="1">
    <citation type="journal article" date="2018" name="PLoS Genet.">
        <title>Population sequencing reveals clonal diversity and ancestral inbreeding in the grapevine cultivar Chardonnay.</title>
        <authorList>
            <person name="Roach M.J."/>
            <person name="Johnson D.L."/>
            <person name="Bohlmann J."/>
            <person name="van Vuuren H.J."/>
            <person name="Jones S.J."/>
            <person name="Pretorius I.S."/>
            <person name="Schmidt S.A."/>
            <person name="Borneman A.R."/>
        </authorList>
    </citation>
    <scope>NUCLEOTIDE SEQUENCE [LARGE SCALE GENOMIC DNA]</scope>
    <source>
        <strain evidence="3">cv. Chardonnay</strain>
        <tissue evidence="2">Leaf</tissue>
    </source>
</reference>
<accession>A0A438GLJ2</accession>
<proteinExistence type="predicted"/>
<dbReference type="Pfam" id="PF17921">
    <property type="entry name" value="Integrase_H2C2"/>
    <property type="match status" value="1"/>
</dbReference>
<dbReference type="GO" id="GO:0015074">
    <property type="term" value="P:DNA integration"/>
    <property type="evidence" value="ECO:0007669"/>
    <property type="project" value="InterPro"/>
</dbReference>
<feature type="domain" description="Integrase catalytic" evidence="1">
    <location>
        <begin position="62"/>
        <end position="222"/>
    </location>
</feature>
<evidence type="ECO:0000259" key="1">
    <source>
        <dbReference type="PROSITE" id="PS50994"/>
    </source>
</evidence>
<dbReference type="InterPro" id="IPR001584">
    <property type="entry name" value="Integrase_cat-core"/>
</dbReference>
<evidence type="ECO:0000313" key="2">
    <source>
        <dbReference type="EMBL" id="RVW73075.1"/>
    </source>
</evidence>
<sequence length="353" mass="40686">MREVHAGVCGPHMGGHMLARKIMRTGYFWLTMETDCCQFVQRCPECQIHGDLIHVPPSELHALTSPWPFSVWGIDIIGKISPKSSSGHEFILVAIDYFTKWVEAASYARLTSSGVASFIRSHIICRYGVPHELISDRGVHFRAEVDTLVQRYSIRHHRSSAYRPQTNGAVEAANKNIKRILRRMVETSRDWSEKLPFALWAYRTSFRTSTGATPYSLVYGMEAMLPVEIEMGSLRVALEQQIPEADWAQARFDQLNLLDERRLRAADHVRAYQRKMARAFKKRVRPRPLRIGDLVLKVIRGLIRDPRGKFRPNWSGPYFIRELTPEGAAWLMDLDGNRFSEPTNVDQLKRYYV</sequence>
<dbReference type="FunFam" id="3.30.420.10:FF:000032">
    <property type="entry name" value="Retrovirus-related Pol polyprotein from transposon 297-like Protein"/>
    <property type="match status" value="1"/>
</dbReference>
<name>A0A438GLJ2_VITVI</name>
<dbReference type="GO" id="GO:0003676">
    <property type="term" value="F:nucleic acid binding"/>
    <property type="evidence" value="ECO:0007669"/>
    <property type="project" value="InterPro"/>
</dbReference>
<dbReference type="EMBL" id="QGNW01000400">
    <property type="protein sequence ID" value="RVW73075.1"/>
    <property type="molecule type" value="Genomic_DNA"/>
</dbReference>
<protein>
    <submittedName>
        <fullName evidence="2">Gypsy retrotransposon integrase-like protein 1</fullName>
    </submittedName>
</protein>
<dbReference type="Gene3D" id="1.10.340.70">
    <property type="match status" value="1"/>
</dbReference>
<dbReference type="PANTHER" id="PTHR48475">
    <property type="entry name" value="RIBONUCLEASE H"/>
    <property type="match status" value="1"/>
</dbReference>
<gene>
    <name evidence="2" type="primary">GIN1_1</name>
    <name evidence="2" type="ORF">CK203_058721</name>
</gene>
<dbReference type="SUPFAM" id="SSF53098">
    <property type="entry name" value="Ribonuclease H-like"/>
    <property type="match status" value="1"/>
</dbReference>